<evidence type="ECO:0000313" key="3">
    <source>
        <dbReference type="Proteomes" id="UP000243535"/>
    </source>
</evidence>
<accession>A0A0K6H8Z4</accession>
<evidence type="ECO:0000313" key="2">
    <source>
        <dbReference type="EMBL" id="CUA87300.1"/>
    </source>
</evidence>
<dbReference type="EMBL" id="CYHA01000012">
    <property type="protein sequence ID" value="CUA87300.1"/>
    <property type="molecule type" value="Genomic_DNA"/>
</dbReference>
<sequence>MQFKVTLYVNKSLGGITVEGNTVQCLRLTDERTATGRRRQRVICTIDRWASELSAEARELLTEEEQAEWAAWKVKHDAEYRKKQLGIALDAVTKTMEAATTALRECVAKPADPAAMWAAIEALSAELEKAGHEKPKRPRGRPRTNDDDDDQLIEHWPMGTQPPLPNFAPPGTEAHRQYQSLLDNFEAYRRANEDS</sequence>
<organism evidence="2 3">
    <name type="scientific">Gulbenkiania indica</name>
    <dbReference type="NCBI Taxonomy" id="375574"/>
    <lineage>
        <taxon>Bacteria</taxon>
        <taxon>Pseudomonadati</taxon>
        <taxon>Pseudomonadota</taxon>
        <taxon>Betaproteobacteria</taxon>
        <taxon>Neisseriales</taxon>
        <taxon>Chromobacteriaceae</taxon>
        <taxon>Gulbenkiania</taxon>
    </lineage>
</organism>
<feature type="region of interest" description="Disordered" evidence="1">
    <location>
        <begin position="128"/>
        <end position="174"/>
    </location>
</feature>
<protein>
    <submittedName>
        <fullName evidence="2">Uncharacterized protein</fullName>
    </submittedName>
</protein>
<name>A0A0K6H8Z4_9NEIS</name>
<dbReference type="AlphaFoldDB" id="A0A0K6H8Z4"/>
<dbReference type="STRING" id="375574.GCA_001418035_02706"/>
<reference evidence="3" key="1">
    <citation type="submission" date="2015-08" db="EMBL/GenBank/DDBJ databases">
        <authorList>
            <person name="Varghese N."/>
        </authorList>
    </citation>
    <scope>NUCLEOTIDE SEQUENCE [LARGE SCALE GENOMIC DNA]</scope>
    <source>
        <strain evidence="3">DSM 17901</strain>
    </source>
</reference>
<evidence type="ECO:0000256" key="1">
    <source>
        <dbReference type="SAM" id="MobiDB-lite"/>
    </source>
</evidence>
<dbReference type="RefSeq" id="WP_055434566.1">
    <property type="nucleotide sequence ID" value="NZ_CYHA01000012.1"/>
</dbReference>
<dbReference type="Proteomes" id="UP000243535">
    <property type="component" value="Unassembled WGS sequence"/>
</dbReference>
<proteinExistence type="predicted"/>
<gene>
    <name evidence="2" type="ORF">Ga0061063_0126</name>
</gene>
<keyword evidence="3" id="KW-1185">Reference proteome</keyword>
<dbReference type="OrthoDB" id="7023012at2"/>